<dbReference type="EMBL" id="STFG01000011">
    <property type="protein sequence ID" value="THU00296.1"/>
    <property type="molecule type" value="Genomic_DNA"/>
</dbReference>
<dbReference type="GO" id="GO:0006465">
    <property type="term" value="P:signal peptide processing"/>
    <property type="evidence" value="ECO:0007669"/>
    <property type="project" value="TreeGrafter"/>
</dbReference>
<feature type="transmembrane region" description="Helical" evidence="10">
    <location>
        <begin position="218"/>
        <end position="248"/>
    </location>
</feature>
<evidence type="ECO:0000256" key="7">
    <source>
        <dbReference type="ARBA" id="ARBA00023136"/>
    </source>
</evidence>
<accession>A0A4V4GR67</accession>
<feature type="transmembrane region" description="Helical" evidence="10">
    <location>
        <begin position="12"/>
        <end position="30"/>
    </location>
</feature>
<dbReference type="Pfam" id="PF06750">
    <property type="entry name" value="A24_N_bact"/>
    <property type="match status" value="1"/>
</dbReference>
<dbReference type="AlphaFoldDB" id="A0A4V4GR67"/>
<organism evidence="13 14">
    <name type="scientific">Lampropedia puyangensis</name>
    <dbReference type="NCBI Taxonomy" id="1330072"/>
    <lineage>
        <taxon>Bacteria</taxon>
        <taxon>Pseudomonadati</taxon>
        <taxon>Pseudomonadota</taxon>
        <taxon>Betaproteobacteria</taxon>
        <taxon>Burkholderiales</taxon>
        <taxon>Comamonadaceae</taxon>
        <taxon>Lampropedia</taxon>
    </lineage>
</organism>
<evidence type="ECO:0000256" key="4">
    <source>
        <dbReference type="ARBA" id="ARBA00022519"/>
    </source>
</evidence>
<comment type="similarity">
    <text evidence="2 8">Belongs to the peptidase A24 family.</text>
</comment>
<keyword evidence="14" id="KW-1185">Reference proteome</keyword>
<dbReference type="EC" id="2.1.1.-" evidence="9"/>
<evidence type="ECO:0000256" key="5">
    <source>
        <dbReference type="ARBA" id="ARBA00022692"/>
    </source>
</evidence>
<keyword evidence="6 10" id="KW-1133">Transmembrane helix</keyword>
<keyword evidence="9" id="KW-0808">Transferase</keyword>
<protein>
    <recommendedName>
        <fullName evidence="9">Prepilin leader peptidase/N-methyltransferase</fullName>
        <ecNumber evidence="9">2.1.1.-</ecNumber>
        <ecNumber evidence="9">3.4.23.43</ecNumber>
    </recommendedName>
</protein>
<dbReference type="InterPro" id="IPR010627">
    <property type="entry name" value="Prepilin_pept_A24_N"/>
</dbReference>
<dbReference type="GO" id="GO:0032259">
    <property type="term" value="P:methylation"/>
    <property type="evidence" value="ECO:0007669"/>
    <property type="project" value="UniProtKB-KW"/>
</dbReference>
<evidence type="ECO:0000313" key="14">
    <source>
        <dbReference type="Proteomes" id="UP000308917"/>
    </source>
</evidence>
<comment type="subcellular location">
    <subcellularLocation>
        <location evidence="1">Cell inner membrane</location>
        <topology evidence="1">Multi-pass membrane protein</topology>
    </subcellularLocation>
    <subcellularLocation>
        <location evidence="9">Cell membrane</location>
        <topology evidence="9">Multi-pass membrane protein</topology>
    </subcellularLocation>
</comment>
<feature type="transmembrane region" description="Helical" evidence="10">
    <location>
        <begin position="161"/>
        <end position="179"/>
    </location>
</feature>
<keyword evidence="4" id="KW-0997">Cell inner membrane</keyword>
<keyword evidence="9" id="KW-0645">Protease</keyword>
<evidence type="ECO:0000256" key="3">
    <source>
        <dbReference type="ARBA" id="ARBA00022475"/>
    </source>
</evidence>
<feature type="transmembrane region" description="Helical" evidence="10">
    <location>
        <begin position="260"/>
        <end position="278"/>
    </location>
</feature>
<dbReference type="OrthoDB" id="9789291at2"/>
<evidence type="ECO:0000313" key="13">
    <source>
        <dbReference type="EMBL" id="THU00296.1"/>
    </source>
</evidence>
<proteinExistence type="inferred from homology"/>
<dbReference type="RefSeq" id="WP_136573820.1">
    <property type="nucleotide sequence ID" value="NZ_STFG01000011.1"/>
</dbReference>
<evidence type="ECO:0000256" key="6">
    <source>
        <dbReference type="ARBA" id="ARBA00022989"/>
    </source>
</evidence>
<keyword evidence="9" id="KW-0378">Hydrolase</keyword>
<dbReference type="EC" id="3.4.23.43" evidence="9"/>
<dbReference type="Gene3D" id="1.20.120.1220">
    <property type="match status" value="1"/>
</dbReference>
<keyword evidence="7 10" id="KW-0472">Membrane</keyword>
<name>A0A4V4GR67_9BURK</name>
<reference evidence="13 14" key="1">
    <citation type="journal article" date="2015" name="Antonie Van Leeuwenhoek">
        <title>Lampropedia puyangensis sp. nov., isolated from symptomatic bark of Populus ? euramericana canker and emended description of Lampropedia hyalina (Ehrenberg 1832) Lee et al. 2004.</title>
        <authorList>
            <person name="Li Y."/>
            <person name="Wang T."/>
            <person name="Piao C.G."/>
            <person name="Wang L.F."/>
            <person name="Tian G.Z."/>
            <person name="Zhu T.H."/>
            <person name="Guo M.W."/>
        </authorList>
    </citation>
    <scope>NUCLEOTIDE SEQUENCE [LARGE SCALE GENOMIC DNA]</scope>
    <source>
        <strain evidence="13 14">2-bin</strain>
    </source>
</reference>
<evidence type="ECO:0000259" key="12">
    <source>
        <dbReference type="Pfam" id="PF06750"/>
    </source>
</evidence>
<comment type="caution">
    <text evidence="13">The sequence shown here is derived from an EMBL/GenBank/DDBJ whole genome shotgun (WGS) entry which is preliminary data.</text>
</comment>
<dbReference type="GO" id="GO:0008168">
    <property type="term" value="F:methyltransferase activity"/>
    <property type="evidence" value="ECO:0007669"/>
    <property type="project" value="UniProtKB-KW"/>
</dbReference>
<dbReference type="InterPro" id="IPR014032">
    <property type="entry name" value="Peptidase_A24A_bac"/>
</dbReference>
<feature type="transmembrane region" description="Helical" evidence="10">
    <location>
        <begin position="185"/>
        <end position="206"/>
    </location>
</feature>
<evidence type="ECO:0000256" key="1">
    <source>
        <dbReference type="ARBA" id="ARBA00004429"/>
    </source>
</evidence>
<sequence>MVIDTWFEPTLLGLLGLLVGSFLNVVIYRLPVIMQRAWKRDSIAFLREQGLQLEEVSQEEVPRFNLMVPRSRCRQCGHAISAIENIPVLSYLVLRGKCRGCGTPIGMRYPLVEIVTGLAFAYCGHRWGLSYTGAAWAGFCAVIIALVMIDWDTTLLPDDMTLPLLWAGILAAWLGVINVPLAQSVLGAIVGYLSLWSVCLLFKLVTGKDGMGNGDFKLLAALGAWLGVWAILPIVLVSSVLGAVIGIALKLTNRLREGGYMPFGPFLGGAGLFVLMVGTDTINRWLNTLLGMH</sequence>
<evidence type="ECO:0000256" key="8">
    <source>
        <dbReference type="RuleBase" id="RU003793"/>
    </source>
</evidence>
<dbReference type="InterPro" id="IPR000045">
    <property type="entry name" value="Prepilin_IV_endopep_pep"/>
</dbReference>
<dbReference type="GO" id="GO:0004190">
    <property type="term" value="F:aspartic-type endopeptidase activity"/>
    <property type="evidence" value="ECO:0007669"/>
    <property type="project" value="UniProtKB-EC"/>
</dbReference>
<evidence type="ECO:0000256" key="2">
    <source>
        <dbReference type="ARBA" id="ARBA00005801"/>
    </source>
</evidence>
<evidence type="ECO:0000256" key="10">
    <source>
        <dbReference type="SAM" id="Phobius"/>
    </source>
</evidence>
<dbReference type="Pfam" id="PF01478">
    <property type="entry name" value="Peptidase_A24"/>
    <property type="match status" value="1"/>
</dbReference>
<feature type="domain" description="Prepilin peptidase A24 N-terminal" evidence="12">
    <location>
        <begin position="14"/>
        <end position="125"/>
    </location>
</feature>
<keyword evidence="5 9" id="KW-0812">Transmembrane</keyword>
<feature type="domain" description="Prepilin type IV endopeptidase peptidase" evidence="11">
    <location>
        <begin position="139"/>
        <end position="247"/>
    </location>
</feature>
<evidence type="ECO:0000259" key="11">
    <source>
        <dbReference type="Pfam" id="PF01478"/>
    </source>
</evidence>
<dbReference type="Proteomes" id="UP000308917">
    <property type="component" value="Unassembled WGS sequence"/>
</dbReference>
<comment type="catalytic activity">
    <reaction evidence="9">
        <text>Typically cleaves a -Gly-|-Phe- bond to release an N-terminal, basic peptide of 5-8 residues from type IV prepilin, and then N-methylates the new N-terminal amino group, the methyl donor being S-adenosyl-L-methionine.</text>
        <dbReference type="EC" id="3.4.23.43"/>
    </reaction>
</comment>
<evidence type="ECO:0000256" key="9">
    <source>
        <dbReference type="RuleBase" id="RU003794"/>
    </source>
</evidence>
<dbReference type="PANTHER" id="PTHR30487">
    <property type="entry name" value="TYPE 4 PREPILIN-LIKE PROTEINS LEADER PEPTIDE-PROCESSING ENZYME"/>
    <property type="match status" value="1"/>
</dbReference>
<keyword evidence="3" id="KW-1003">Cell membrane</keyword>
<comment type="function">
    <text evidence="9">Plays an essential role in type IV pili and type II pseudopili formation by proteolytically removing the leader sequence from substrate proteins and subsequently monomethylating the alpha-amino group of the newly exposed N-terminal phenylalanine.</text>
</comment>
<keyword evidence="9" id="KW-0511">Multifunctional enzyme</keyword>
<dbReference type="PRINTS" id="PR00864">
    <property type="entry name" value="PREPILNPTASE"/>
</dbReference>
<gene>
    <name evidence="13" type="ORF">E9531_11060</name>
</gene>
<keyword evidence="9" id="KW-0489">Methyltransferase</keyword>
<dbReference type="GO" id="GO:0005886">
    <property type="term" value="C:plasma membrane"/>
    <property type="evidence" value="ECO:0007669"/>
    <property type="project" value="UniProtKB-SubCell"/>
</dbReference>
<dbReference type="PANTHER" id="PTHR30487:SF0">
    <property type="entry name" value="PREPILIN LEADER PEPTIDASE_N-METHYLTRANSFERASE-RELATED"/>
    <property type="match status" value="1"/>
</dbReference>
<dbReference type="InterPro" id="IPR050882">
    <property type="entry name" value="Prepilin_peptidase/N-MTase"/>
</dbReference>
<feature type="transmembrane region" description="Helical" evidence="10">
    <location>
        <begin position="128"/>
        <end position="149"/>
    </location>
</feature>